<gene>
    <name evidence="1" type="ORF">GCM10010345_37940</name>
</gene>
<organism evidence="1 2">
    <name type="scientific">Streptomyces canarius</name>
    <dbReference type="NCBI Taxonomy" id="285453"/>
    <lineage>
        <taxon>Bacteria</taxon>
        <taxon>Bacillati</taxon>
        <taxon>Actinomycetota</taxon>
        <taxon>Actinomycetes</taxon>
        <taxon>Kitasatosporales</taxon>
        <taxon>Streptomycetaceae</taxon>
        <taxon>Streptomyces</taxon>
    </lineage>
</organism>
<name>A0ABQ3CMG9_9ACTN</name>
<sequence>MPDSTGPEEAGAVHQVAPFGRESGAGYTAFRTVGALSDTVPDRGWPNPLTTAVVPADEARSRTAAKSG</sequence>
<dbReference type="Proteomes" id="UP000653644">
    <property type="component" value="Unassembled WGS sequence"/>
</dbReference>
<dbReference type="EMBL" id="BMVN01000011">
    <property type="protein sequence ID" value="GHA29459.1"/>
    <property type="molecule type" value="Genomic_DNA"/>
</dbReference>
<keyword evidence="2" id="KW-1185">Reference proteome</keyword>
<evidence type="ECO:0000313" key="2">
    <source>
        <dbReference type="Proteomes" id="UP000653644"/>
    </source>
</evidence>
<comment type="caution">
    <text evidence="1">The sequence shown here is derived from an EMBL/GenBank/DDBJ whole genome shotgun (WGS) entry which is preliminary data.</text>
</comment>
<evidence type="ECO:0000313" key="1">
    <source>
        <dbReference type="EMBL" id="GHA29459.1"/>
    </source>
</evidence>
<reference evidence="2" key="1">
    <citation type="journal article" date="2019" name="Int. J. Syst. Evol. Microbiol.">
        <title>The Global Catalogue of Microorganisms (GCM) 10K type strain sequencing project: providing services to taxonomists for standard genome sequencing and annotation.</title>
        <authorList>
            <consortium name="The Broad Institute Genomics Platform"/>
            <consortium name="The Broad Institute Genome Sequencing Center for Infectious Disease"/>
            <person name="Wu L."/>
            <person name="Ma J."/>
        </authorList>
    </citation>
    <scope>NUCLEOTIDE SEQUENCE [LARGE SCALE GENOMIC DNA]</scope>
    <source>
        <strain evidence="2">JCM 4733</strain>
    </source>
</reference>
<proteinExistence type="predicted"/>
<accession>A0ABQ3CMG9</accession>
<protein>
    <submittedName>
        <fullName evidence="1">Uncharacterized protein</fullName>
    </submittedName>
</protein>